<dbReference type="AlphaFoldDB" id="A0AAU7DSH2"/>
<sequence length="180" mass="20169">MLFKRTTLPTTQAQQLRKVTSARAVAWIDFPSVAPEDLDQPGIKNDAWVITTAKQLVLLTEGEEKVWPWHLVDRASWDPETSQLVISFVQNINPLVITITDKAPKKLLTHFRERVDHSVVVSESVPLTMTQTARVAVRRDDRGQLIIQTVYDPGVNPNAAAVTRKIGPVIERLRDMSGAL</sequence>
<name>A0AAU7DSH2_9MICO</name>
<protein>
    <submittedName>
        <fullName evidence="1">Uncharacterized protein</fullName>
    </submittedName>
</protein>
<dbReference type="EMBL" id="CP146203">
    <property type="protein sequence ID" value="XBH20256.1"/>
    <property type="molecule type" value="Genomic_DNA"/>
</dbReference>
<proteinExistence type="predicted"/>
<reference evidence="1" key="1">
    <citation type="submission" date="2024-02" db="EMBL/GenBank/DDBJ databases">
        <title>Tomenella chthoni gen. nov. sp. nov., a member of the family Jonesiaceae isolated from bat guano.</title>
        <authorList>
            <person name="Miller S.L."/>
            <person name="King J."/>
            <person name="Sankaranarayanan K."/>
            <person name="Lawson P.A."/>
        </authorList>
    </citation>
    <scope>NUCLEOTIDE SEQUENCE</scope>
    <source>
        <strain evidence="1">BS-20</strain>
    </source>
</reference>
<accession>A0AAU7DSH2</accession>
<evidence type="ECO:0000313" key="1">
    <source>
        <dbReference type="EMBL" id="XBH20256.1"/>
    </source>
</evidence>
<organism evidence="1">
    <name type="scientific">Jonesiaceae bacterium BS-20</name>
    <dbReference type="NCBI Taxonomy" id="3120821"/>
    <lineage>
        <taxon>Bacteria</taxon>
        <taxon>Bacillati</taxon>
        <taxon>Actinomycetota</taxon>
        <taxon>Actinomycetes</taxon>
        <taxon>Micrococcales</taxon>
        <taxon>Jonesiaceae</taxon>
    </lineage>
</organism>
<gene>
    <name evidence="1" type="ORF">V5R04_08300</name>
</gene>